<reference evidence="1" key="1">
    <citation type="submission" date="2021-05" db="EMBL/GenBank/DDBJ databases">
        <title>Genome of Sphingobium sp. strain.</title>
        <authorList>
            <person name="Fan R."/>
        </authorList>
    </citation>
    <scope>NUCLEOTIDE SEQUENCE</scope>
    <source>
        <strain evidence="1">H33</strain>
    </source>
</reference>
<sequence length="858" mass="92226">MLLYAVSLDRLTLTDSMIAYGDPADPLLPVGELARLLDLDLTVLPSDRRITGTLGEERRAVTLDFAAPITRVGGRDIVLAARDIGFAPTDVFIRAKALEAILPVRFVIDGEALTIEVQALETLPIQAKQERIGRLQGLSRGPQEVEKPLRIATPYLPFTPPTWDAVVETGTDTRRDGAMLRRYDLRFAGDLLYSNVQGYVGSDDRGKATTARLLFERRSATGALPLGATRISAGDVFTPALAMGPRSVGGRGFSFSTAAPDQASQFNTIDLRGELPIGYDVELYVNDILRSGQRTPVEGRYEFLDVPLVRGVNVIRIVTYGPHGERSETVRVVNAGGGLLRPGQTTIDMALVQQERALIEPDRLRLPDSGVGGIGTPRLVVGIAHGLTDMISLIGGAGLYSSTRDDERDVATVGLRAGLGRFAVQTDAAADQKGGRALAAGIAGDMFGISTFLRHAEYRGGFLDETIIGTDFARPPVRKTMLTADMTLPFFGRQSLPLSFRLLRDGFPDGGVAWTGTARASTSVAHTLVSTGLDYQSDARPKVPTLQRLTGNLALSRLVNYNWQLRAIADYDLLPDRRLRSIGVSVDRSLSDRLAMRLGYGQSFGDGGSGAFQGGAVLRLPFAEISLTGDYETRNRDWRVGLRISFGALFDPGRRRYVMTPPGVAAGANAAIHAFIDNDANGRFSPGDQPAPNVTVEGGLKGMVTGADGHALVTGLGIAPSTRLRLDIKDVDSLYLSAPPSLVEFAPRAGQVVDIPYPLVPAGEVYARLFLRRGDGETGLSALRIRLVRDGQAPIMVSTEFDGSAVFSQLPPGTYRLEIDPEQAGRLHMRLKAPVTLAVAADSTQDVTAEVIFEAETP</sequence>
<accession>A0A9X1ISD0</accession>
<organism evidence="1 2">
    <name type="scientific">Sphingobium nicotianae</name>
    <dbReference type="NCBI Taxonomy" id="2782607"/>
    <lineage>
        <taxon>Bacteria</taxon>
        <taxon>Pseudomonadati</taxon>
        <taxon>Pseudomonadota</taxon>
        <taxon>Alphaproteobacteria</taxon>
        <taxon>Sphingomonadales</taxon>
        <taxon>Sphingomonadaceae</taxon>
        <taxon>Sphingobium</taxon>
    </lineage>
</organism>
<dbReference type="AlphaFoldDB" id="A0A9X1ISD0"/>
<dbReference type="EMBL" id="JAHGAW010000010">
    <property type="protein sequence ID" value="MBT2188323.1"/>
    <property type="molecule type" value="Genomic_DNA"/>
</dbReference>
<evidence type="ECO:0000313" key="1">
    <source>
        <dbReference type="EMBL" id="MBT2188323.1"/>
    </source>
</evidence>
<gene>
    <name evidence="1" type="ORF">KK488_15310</name>
</gene>
<evidence type="ECO:0000313" key="2">
    <source>
        <dbReference type="Proteomes" id="UP001138757"/>
    </source>
</evidence>
<name>A0A9X1ISD0_9SPHN</name>
<protein>
    <submittedName>
        <fullName evidence="1">Uncharacterized protein</fullName>
    </submittedName>
</protein>
<dbReference type="Proteomes" id="UP001138757">
    <property type="component" value="Unassembled WGS sequence"/>
</dbReference>
<comment type="caution">
    <text evidence="1">The sequence shown here is derived from an EMBL/GenBank/DDBJ whole genome shotgun (WGS) entry which is preliminary data.</text>
</comment>
<proteinExistence type="predicted"/>
<dbReference type="RefSeq" id="WP_214624579.1">
    <property type="nucleotide sequence ID" value="NZ_JAHGAW010000010.1"/>
</dbReference>
<keyword evidence="2" id="KW-1185">Reference proteome</keyword>